<evidence type="ECO:0000313" key="4">
    <source>
        <dbReference type="Proteomes" id="UP000008810"/>
    </source>
</evidence>
<feature type="compositionally biased region" description="Polar residues" evidence="1">
    <location>
        <begin position="983"/>
        <end position="997"/>
    </location>
</feature>
<dbReference type="AlphaFoldDB" id="A0A0Q3IR31"/>
<organism evidence="2">
    <name type="scientific">Brachypodium distachyon</name>
    <name type="common">Purple false brome</name>
    <name type="synonym">Trachynia distachya</name>
    <dbReference type="NCBI Taxonomy" id="15368"/>
    <lineage>
        <taxon>Eukaryota</taxon>
        <taxon>Viridiplantae</taxon>
        <taxon>Streptophyta</taxon>
        <taxon>Embryophyta</taxon>
        <taxon>Tracheophyta</taxon>
        <taxon>Spermatophyta</taxon>
        <taxon>Magnoliopsida</taxon>
        <taxon>Liliopsida</taxon>
        <taxon>Poales</taxon>
        <taxon>Poaceae</taxon>
        <taxon>BOP clade</taxon>
        <taxon>Pooideae</taxon>
        <taxon>Stipodae</taxon>
        <taxon>Brachypodieae</taxon>
        <taxon>Brachypodium</taxon>
    </lineage>
</organism>
<reference evidence="2 3" key="1">
    <citation type="journal article" date="2010" name="Nature">
        <title>Genome sequencing and analysis of the model grass Brachypodium distachyon.</title>
        <authorList>
            <consortium name="International Brachypodium Initiative"/>
        </authorList>
    </citation>
    <scope>NUCLEOTIDE SEQUENCE [LARGE SCALE GENOMIC DNA]</scope>
    <source>
        <strain evidence="2">Bd21</strain>
        <strain evidence="3">cv. Bd21</strain>
    </source>
</reference>
<dbReference type="PANTHER" id="PTHR34461:SF4">
    <property type="entry name" value="OS01G0101800 PROTEIN"/>
    <property type="match status" value="1"/>
</dbReference>
<feature type="region of interest" description="Disordered" evidence="1">
    <location>
        <begin position="148"/>
        <end position="170"/>
    </location>
</feature>
<evidence type="ECO:0000313" key="2">
    <source>
        <dbReference type="EMBL" id="KQK02780.2"/>
    </source>
</evidence>
<evidence type="ECO:0000256" key="1">
    <source>
        <dbReference type="SAM" id="MobiDB-lite"/>
    </source>
</evidence>
<dbReference type="Proteomes" id="UP000008810">
    <property type="component" value="Chromosome 2"/>
</dbReference>
<evidence type="ECO:0000313" key="3">
    <source>
        <dbReference type="EnsemblPlants" id="KQK02780"/>
    </source>
</evidence>
<proteinExistence type="predicted"/>
<dbReference type="OrthoDB" id="766405at2759"/>
<feature type="region of interest" description="Disordered" evidence="1">
    <location>
        <begin position="72"/>
        <end position="105"/>
    </location>
</feature>
<protein>
    <submittedName>
        <fullName evidence="2 3">Uncharacterized protein</fullName>
    </submittedName>
</protein>
<name>A0A0Q3IR31_BRADI</name>
<feature type="region of interest" description="Disordered" evidence="1">
    <location>
        <begin position="977"/>
        <end position="997"/>
    </location>
</feature>
<dbReference type="ExpressionAtlas" id="A0A0Q3IR31">
    <property type="expression patterns" value="baseline"/>
</dbReference>
<keyword evidence="4" id="KW-1185">Reference proteome</keyword>
<dbReference type="Gramene" id="KQK02780">
    <property type="protein sequence ID" value="KQK02780"/>
    <property type="gene ID" value="BRADI_2g03631v3"/>
</dbReference>
<dbReference type="PANTHER" id="PTHR34461">
    <property type="entry name" value="EXPRESSED PROTEIN"/>
    <property type="match status" value="1"/>
</dbReference>
<feature type="region of interest" description="Disordered" evidence="1">
    <location>
        <begin position="304"/>
        <end position="341"/>
    </location>
</feature>
<dbReference type="EnsemblPlants" id="KQK02780">
    <property type="protein sequence ID" value="KQK02780"/>
    <property type="gene ID" value="BRADI_2g03631v3"/>
</dbReference>
<sequence>MPTQRTPPAPAPFGGVTSSRHAKLLLHLAETGGGGAAAGGAVKDLRLRRVVLPASAPLYSSPDCCAAAKPVGPVQIQSTPPPEEAASAAAQDRDRKPMLPRSKLVRDPGSFGYRRLLPFLNQMAKNGSDNSNGKDMPLENKVSISNKEADRSNSGLVDESVGGSRDGAVPMDSVEPLVVKAGGDREMKDCSDSVKEETKIVSGDIASSCKPNRCTRSKFVHHPSSFSYKRMLPFLMENEISSQDGDRAKFQRISEECNKAQVERKVEEITSISEGNDVLNGGQLQSAVAEVSLDDSTAQVPKVTPEEVIASDGDPLSSDTGELTSDGAPASGLAVSEDCPGESNAAEIEGTIEEKSSKSDKNSVEPLVVKARGEQEMKDCSDSVTEETKIVPNDLGSSKLCFPRCTRSKFVHHPGSFSYKRMLPFLMENEISPRDGEAANFQRVSEEKQLTRDEDYVLASGHSHLAISKDSPKECSGAQVERKVEVKSVSEGSDVLNGGQLHSAVTEVSLDVSTAQVQKITQEAISSERGPLSSDKGELTSDGNDVLASGLAVSEDCPEESNVDQVERIVEGKATMPDENSIAASEDCPEECIAAEVERTVEEKVTKSDEYSALQSAVSEVSPHEGDLAEMTKATHKQALISEGDEASRLTSDKAEFLVKEQPQVCDTEGLLNDNVELTEVHKCQSSESGWSDVCSGSPTKTVMVNGSADQHGALEGQDSVASLGLLLDVRTICKLSRPCATGTPLPVEEMSGSGRKVGTPQPCGVPCLEKQGLSPKGLSPLNGDLNGVPCLEKRGISPTKLSPKKGILKRHTRGCKGICMCLDCSMFRLRADRAFEFSRKQMQEADDIIGNLLKEVASLRSLAEKSSGHGQMEAACQRALRVEEVARERRRQMLMELNSHCKIPGPRVKFTQYVEEKMGQSPRCGNRRFICTPMATRKMAAKLKKRMAWTMMDMALVWKLPNSMIRHLPGIWKRRPGERRMNSTSGMNTPAQSCIL</sequence>
<accession>A0A0Q3IR31</accession>
<reference evidence="2" key="2">
    <citation type="submission" date="2017-06" db="EMBL/GenBank/DDBJ databases">
        <title>WGS assembly of Brachypodium distachyon.</title>
        <authorList>
            <consortium name="The International Brachypodium Initiative"/>
            <person name="Lucas S."/>
            <person name="Harmon-Smith M."/>
            <person name="Lail K."/>
            <person name="Tice H."/>
            <person name="Grimwood J."/>
            <person name="Bruce D."/>
            <person name="Barry K."/>
            <person name="Shu S."/>
            <person name="Lindquist E."/>
            <person name="Wang M."/>
            <person name="Pitluck S."/>
            <person name="Vogel J.P."/>
            <person name="Garvin D.F."/>
            <person name="Mockler T.C."/>
            <person name="Schmutz J."/>
            <person name="Rokhsar D."/>
            <person name="Bevan M.W."/>
        </authorList>
    </citation>
    <scope>NUCLEOTIDE SEQUENCE</scope>
    <source>
        <strain evidence="2">Bd21</strain>
    </source>
</reference>
<dbReference type="EMBL" id="CM000881">
    <property type="protein sequence ID" value="KQK02780.2"/>
    <property type="molecule type" value="Genomic_DNA"/>
</dbReference>
<gene>
    <name evidence="3" type="primary">LOC100827660</name>
    <name evidence="2" type="ORF">BRADI_2g03631v3</name>
</gene>
<reference evidence="3" key="3">
    <citation type="submission" date="2018-08" db="UniProtKB">
        <authorList>
            <consortium name="EnsemblPlants"/>
        </authorList>
    </citation>
    <scope>IDENTIFICATION</scope>
    <source>
        <strain evidence="3">cv. Bd21</strain>
    </source>
</reference>